<feature type="domain" description="DUF7064" evidence="1">
    <location>
        <begin position="180"/>
        <end position="298"/>
    </location>
</feature>
<dbReference type="AlphaFoldDB" id="A0A127M2P1"/>
<dbReference type="SUPFAM" id="SSF159245">
    <property type="entry name" value="AttH-like"/>
    <property type="match status" value="1"/>
</dbReference>
<organism evidence="2 3">
    <name type="scientific">Zhongshania aliphaticivorans</name>
    <dbReference type="NCBI Taxonomy" id="1470434"/>
    <lineage>
        <taxon>Bacteria</taxon>
        <taxon>Pseudomonadati</taxon>
        <taxon>Pseudomonadota</taxon>
        <taxon>Gammaproteobacteria</taxon>
        <taxon>Cellvibrionales</taxon>
        <taxon>Spongiibacteraceae</taxon>
        <taxon>Zhongshania</taxon>
    </lineage>
</organism>
<dbReference type="Proteomes" id="UP000074119">
    <property type="component" value="Chromosome"/>
</dbReference>
<sequence length="314" mass="35054">MQRVYTTDIKPLDPIHDNRHKLGSGPLARESLAYLLQLPEEGVAGIVYTWVNGEGRAGCAVTLFGPGIGPEPLIESFDGIAVAAEMDFFDWRVAGLQLRLGTLLETAHIRYQSDKFEIDFHFTASQPAYAYSSHKGGCPQWIAHDRFEQQGTQSGLIRFAGKEIALRGYTQRDHSWGTRDWGVNQHWKWIHAQAGPELSVHFWKLESMGQTLIRGYVDKNGHIAQVVDVDIDFEMNDDMTTRVVNADIVDTAGRSTRFQGVPFATFYLSPDPMITLFESPISAFIDGQPGGGCCEVMWTNSLINYVKAKAEVVK</sequence>
<protein>
    <recommendedName>
        <fullName evidence="1">DUF7064 domain-containing protein</fullName>
    </recommendedName>
</protein>
<evidence type="ECO:0000313" key="3">
    <source>
        <dbReference type="Proteomes" id="UP000074119"/>
    </source>
</evidence>
<dbReference type="EMBL" id="CP014544">
    <property type="protein sequence ID" value="AMO67502.1"/>
    <property type="molecule type" value="Genomic_DNA"/>
</dbReference>
<dbReference type="Pfam" id="PF23212">
    <property type="entry name" value="DUF7064"/>
    <property type="match status" value="1"/>
</dbReference>
<evidence type="ECO:0000313" key="2">
    <source>
        <dbReference type="EMBL" id="AMO67502.1"/>
    </source>
</evidence>
<proteinExistence type="predicted"/>
<dbReference type="RefSeq" id="WP_008246082.1">
    <property type="nucleotide sequence ID" value="NZ_CP014544.1"/>
</dbReference>
<gene>
    <name evidence="2" type="ORF">AZF00_03960</name>
</gene>
<dbReference type="InterPro" id="IPR055492">
    <property type="entry name" value="DUF7064"/>
</dbReference>
<accession>A0A127M2P1</accession>
<reference evidence="2 3" key="1">
    <citation type="submission" date="2015-12" db="EMBL/GenBank/DDBJ databases">
        <authorList>
            <person name="Shamseldin A."/>
            <person name="Moawad H."/>
            <person name="Abd El-Rahim W.M."/>
            <person name="Sadowsky M.J."/>
        </authorList>
    </citation>
    <scope>NUCLEOTIDE SEQUENCE [LARGE SCALE GENOMIC DNA]</scope>
    <source>
        <strain evidence="2 3">SM2</strain>
    </source>
</reference>
<name>A0A127M2P1_9GAMM</name>
<evidence type="ECO:0000259" key="1">
    <source>
        <dbReference type="Pfam" id="PF23212"/>
    </source>
</evidence>
<dbReference type="STRING" id="1470434.AZF00_03960"/>
<dbReference type="KEGG" id="zal:AZF00_03960"/>